<sequence>MTQWGKVVAINSLTAAGTTPLEIEVDDLPPLPAERNLAEGIKILYQTCQLYDLNLVVGTTRLPAHKVVLASMSRACCEQVQKAVKEFQQQRQPASPSNTSSDTEKAEKAPPSGSDAEPEEKAVEVHQEAATTSSVEEVPATSPPIYSNQWKAPDSTAPVPAVPSETHSEPDSEKTAAETPKALEVPLSATRPELHLDIASPEAARALLDLVYGLGTEYNISSDAANEDVLRLATQLDVPCLQESATRYLGQNLTCQNAVSRLQTCKEFGLQEMYAAIEEEVVCSRDALQRIAAAEEVIKFPEILQGLLVRSAEVHVPIPNVKEGKEGKRKRAVEPKTGRPEKMSKAPSGRAVAGGGA</sequence>
<keyword evidence="2" id="KW-0677">Repeat</keyword>
<feature type="compositionally biased region" description="Polar residues" evidence="3">
    <location>
        <begin position="87"/>
        <end position="101"/>
    </location>
</feature>
<dbReference type="SMART" id="SM00225">
    <property type="entry name" value="BTB"/>
    <property type="match status" value="1"/>
</dbReference>
<evidence type="ECO:0000256" key="2">
    <source>
        <dbReference type="ARBA" id="ARBA00022737"/>
    </source>
</evidence>
<evidence type="ECO:0000259" key="4">
    <source>
        <dbReference type="SMART" id="SM00225"/>
    </source>
</evidence>
<feature type="domain" description="BTB" evidence="4">
    <location>
        <begin position="51"/>
        <end position="253"/>
    </location>
</feature>
<evidence type="ECO:0000256" key="1">
    <source>
        <dbReference type="ARBA" id="ARBA00022441"/>
    </source>
</evidence>
<dbReference type="PANTHER" id="PTHR45632:SF3">
    <property type="entry name" value="KELCH-LIKE PROTEIN 32"/>
    <property type="match status" value="1"/>
</dbReference>
<feature type="region of interest" description="Disordered" evidence="3">
    <location>
        <begin position="86"/>
        <end position="183"/>
    </location>
</feature>
<dbReference type="InterPro" id="IPR000210">
    <property type="entry name" value="BTB/POZ_dom"/>
</dbReference>
<protein>
    <submittedName>
        <fullName evidence="5">ARIA protein</fullName>
    </submittedName>
</protein>
<name>A0A812RPR6_9DINO</name>
<feature type="region of interest" description="Disordered" evidence="3">
    <location>
        <begin position="320"/>
        <end position="357"/>
    </location>
</feature>
<feature type="compositionally biased region" description="Basic and acidic residues" evidence="3">
    <location>
        <begin position="322"/>
        <end position="344"/>
    </location>
</feature>
<proteinExistence type="predicted"/>
<dbReference type="AlphaFoldDB" id="A0A812RPR6"/>
<keyword evidence="6" id="KW-1185">Reference proteome</keyword>
<keyword evidence="1" id="KW-0880">Kelch repeat</keyword>
<evidence type="ECO:0000313" key="5">
    <source>
        <dbReference type="EMBL" id="CAE7447020.1"/>
    </source>
</evidence>
<accession>A0A812RPR6</accession>
<dbReference type="Proteomes" id="UP000604046">
    <property type="component" value="Unassembled WGS sequence"/>
</dbReference>
<dbReference type="OrthoDB" id="429700at2759"/>
<feature type="compositionally biased region" description="Basic and acidic residues" evidence="3">
    <location>
        <begin position="166"/>
        <end position="176"/>
    </location>
</feature>
<organism evidence="5 6">
    <name type="scientific">Symbiodinium natans</name>
    <dbReference type="NCBI Taxonomy" id="878477"/>
    <lineage>
        <taxon>Eukaryota</taxon>
        <taxon>Sar</taxon>
        <taxon>Alveolata</taxon>
        <taxon>Dinophyceae</taxon>
        <taxon>Suessiales</taxon>
        <taxon>Symbiodiniaceae</taxon>
        <taxon>Symbiodinium</taxon>
    </lineage>
</organism>
<evidence type="ECO:0000256" key="3">
    <source>
        <dbReference type="SAM" id="MobiDB-lite"/>
    </source>
</evidence>
<comment type="caution">
    <text evidence="5">The sequence shown here is derived from an EMBL/GenBank/DDBJ whole genome shotgun (WGS) entry which is preliminary data.</text>
</comment>
<dbReference type="InterPro" id="IPR011333">
    <property type="entry name" value="SKP1/BTB/POZ_sf"/>
</dbReference>
<dbReference type="Gene3D" id="3.30.710.10">
    <property type="entry name" value="Potassium Channel Kv1.1, Chain A"/>
    <property type="match status" value="2"/>
</dbReference>
<gene>
    <name evidence="5" type="primary">ARIA</name>
    <name evidence="5" type="ORF">SNAT2548_LOCUS24370</name>
</gene>
<reference evidence="5" key="1">
    <citation type="submission" date="2021-02" db="EMBL/GenBank/DDBJ databases">
        <authorList>
            <person name="Dougan E. K."/>
            <person name="Rhodes N."/>
            <person name="Thang M."/>
            <person name="Chan C."/>
        </authorList>
    </citation>
    <scope>NUCLEOTIDE SEQUENCE</scope>
</reference>
<dbReference type="PANTHER" id="PTHR45632">
    <property type="entry name" value="LD33804P"/>
    <property type="match status" value="1"/>
</dbReference>
<evidence type="ECO:0000313" key="6">
    <source>
        <dbReference type="Proteomes" id="UP000604046"/>
    </source>
</evidence>
<dbReference type="EMBL" id="CAJNDS010002356">
    <property type="protein sequence ID" value="CAE7447020.1"/>
    <property type="molecule type" value="Genomic_DNA"/>
</dbReference>
<dbReference type="SUPFAM" id="SSF54695">
    <property type="entry name" value="POZ domain"/>
    <property type="match status" value="1"/>
</dbReference>